<dbReference type="PANTHER" id="PTHR45749">
    <property type="match status" value="1"/>
</dbReference>
<feature type="domain" description="DUF4371" evidence="1">
    <location>
        <begin position="31"/>
        <end position="172"/>
    </location>
</feature>
<keyword evidence="3" id="KW-1185">Reference proteome</keyword>
<accession>A0A067DB42</accession>
<protein>
    <recommendedName>
        <fullName evidence="1">DUF4371 domain-containing protein</fullName>
    </recommendedName>
</protein>
<name>A0A067DB42_CITSI</name>
<organism evidence="2 3">
    <name type="scientific">Citrus sinensis</name>
    <name type="common">Sweet orange</name>
    <name type="synonym">Citrus aurantium var. sinensis</name>
    <dbReference type="NCBI Taxonomy" id="2711"/>
    <lineage>
        <taxon>Eukaryota</taxon>
        <taxon>Viridiplantae</taxon>
        <taxon>Streptophyta</taxon>
        <taxon>Embryophyta</taxon>
        <taxon>Tracheophyta</taxon>
        <taxon>Spermatophyta</taxon>
        <taxon>Magnoliopsida</taxon>
        <taxon>eudicotyledons</taxon>
        <taxon>Gunneridae</taxon>
        <taxon>Pentapetalae</taxon>
        <taxon>rosids</taxon>
        <taxon>malvids</taxon>
        <taxon>Sapindales</taxon>
        <taxon>Rutaceae</taxon>
        <taxon>Aurantioideae</taxon>
        <taxon>Citrus</taxon>
    </lineage>
</organism>
<feature type="non-terminal residue" evidence="2">
    <location>
        <position position="192"/>
    </location>
</feature>
<dbReference type="EMBL" id="KK787470">
    <property type="protein sequence ID" value="KDO38775.1"/>
    <property type="molecule type" value="Genomic_DNA"/>
</dbReference>
<evidence type="ECO:0000313" key="3">
    <source>
        <dbReference type="Proteomes" id="UP000027120"/>
    </source>
</evidence>
<dbReference type="AlphaFoldDB" id="A0A067DB42"/>
<proteinExistence type="predicted"/>
<dbReference type="Proteomes" id="UP000027120">
    <property type="component" value="Unassembled WGS sequence"/>
</dbReference>
<dbReference type="STRING" id="2711.A0A067DB42"/>
<evidence type="ECO:0000313" key="2">
    <source>
        <dbReference type="EMBL" id="KDO38775.1"/>
    </source>
</evidence>
<dbReference type="InterPro" id="IPR025398">
    <property type="entry name" value="DUF4371"/>
</dbReference>
<evidence type="ECO:0000259" key="1">
    <source>
        <dbReference type="Pfam" id="PF14291"/>
    </source>
</evidence>
<dbReference type="Pfam" id="PF14291">
    <property type="entry name" value="DUF4371"/>
    <property type="match status" value="1"/>
</dbReference>
<gene>
    <name evidence="2" type="ORF">CISIN_1g040037mg</name>
</gene>
<sequence>KCETFTKNRFSNWKKPKILESMLEVLIELTTCNQGNYLRILRFLANHNKDIKKVTLKNAPRYNILIAPSIQKDIVRACSIETTNTIIKDISDALFAILIDKSCDASMKEQVVVVLQYVDRNRFVIERFLGSKHVTSTITISLKEALDQLFSKHGLSISRLRGQGHDRASNMVSCKSRDIFQEKYLKIMTYQV</sequence>
<dbReference type="PANTHER" id="PTHR45749:SF36">
    <property type="entry name" value="ZINC FINGER MYM-TYPE PROTEIN 1-LIKE"/>
    <property type="match status" value="1"/>
</dbReference>
<reference evidence="2 3" key="1">
    <citation type="submission" date="2014-04" db="EMBL/GenBank/DDBJ databases">
        <authorList>
            <consortium name="International Citrus Genome Consortium"/>
            <person name="Gmitter F."/>
            <person name="Chen C."/>
            <person name="Farmerie W."/>
            <person name="Harkins T."/>
            <person name="Desany B."/>
            <person name="Mohiuddin M."/>
            <person name="Kodira C."/>
            <person name="Borodovsky M."/>
            <person name="Lomsadze A."/>
            <person name="Burns P."/>
            <person name="Jenkins J."/>
            <person name="Prochnik S."/>
            <person name="Shu S."/>
            <person name="Chapman J."/>
            <person name="Pitluck S."/>
            <person name="Schmutz J."/>
            <person name="Rokhsar D."/>
        </authorList>
    </citation>
    <scope>NUCLEOTIDE SEQUENCE</scope>
</reference>
<feature type="non-terminal residue" evidence="2">
    <location>
        <position position="1"/>
    </location>
</feature>